<name>A0ABN8ZD08_RANTA</name>
<evidence type="ECO:0000313" key="2">
    <source>
        <dbReference type="Proteomes" id="UP001176941"/>
    </source>
</evidence>
<organism evidence="1 2">
    <name type="scientific">Rangifer tarandus platyrhynchus</name>
    <name type="common">Svalbard reindeer</name>
    <dbReference type="NCBI Taxonomy" id="3082113"/>
    <lineage>
        <taxon>Eukaryota</taxon>
        <taxon>Metazoa</taxon>
        <taxon>Chordata</taxon>
        <taxon>Craniata</taxon>
        <taxon>Vertebrata</taxon>
        <taxon>Euteleostomi</taxon>
        <taxon>Mammalia</taxon>
        <taxon>Eutheria</taxon>
        <taxon>Laurasiatheria</taxon>
        <taxon>Artiodactyla</taxon>
        <taxon>Ruminantia</taxon>
        <taxon>Pecora</taxon>
        <taxon>Cervidae</taxon>
        <taxon>Odocoileinae</taxon>
        <taxon>Rangifer</taxon>
    </lineage>
</organism>
<evidence type="ECO:0000313" key="1">
    <source>
        <dbReference type="EMBL" id="CAI9170921.1"/>
    </source>
</evidence>
<dbReference type="EMBL" id="OX459939">
    <property type="protein sequence ID" value="CAI9170921.1"/>
    <property type="molecule type" value="Genomic_DNA"/>
</dbReference>
<keyword evidence="2" id="KW-1185">Reference proteome</keyword>
<sequence length="114" mass="12380">MKTAGKVLWDMHRRKAWGCGKADQREKQVHRSFAGVAAGTGRGQGPLRDQDCRERQAGITQSPRHGGPVPLCAPVSLRASVGRRAPAGPVERRERKASIFRAVTLPVTGGRTRC</sequence>
<gene>
    <name evidence="1" type="ORF">MRATA1EN1_LOCUS19883</name>
</gene>
<protein>
    <submittedName>
        <fullName evidence="1">Uncharacterized protein</fullName>
    </submittedName>
</protein>
<proteinExistence type="predicted"/>
<reference evidence="1" key="1">
    <citation type="submission" date="2023-04" db="EMBL/GenBank/DDBJ databases">
        <authorList>
            <consortium name="ELIXIR-Norway"/>
        </authorList>
    </citation>
    <scope>NUCLEOTIDE SEQUENCE [LARGE SCALE GENOMIC DNA]</scope>
</reference>
<accession>A0ABN8ZD08</accession>
<dbReference type="Proteomes" id="UP001176941">
    <property type="component" value="Chromosome 3"/>
</dbReference>